<sequence length="271" mass="30459">MGDNAGNSEQSRRKFVAIVYMMTLVALLLGLGQWLAVVFVGKLGLAFMEYEFISGIFFSLSVILAIVFIFVEKARTMVALNWILAILIMEFAILGVFALCPRSGWPELLLWYLICLLVFFLAILVGSVLPHDLTLDVVILFVISFIFLIVSVFLIMLHLMSRTSHSIILYQIFVSVIILTFVMYHAQTINGGRFAELRVNDYLLASIILFYDFIVLFLLTFYVQVQFPLIQRDKHTTEAPPTTIVTSTLAAPTAAPTAPDETPAPEGFRFI</sequence>
<reference evidence="4" key="3">
    <citation type="submission" date="2025-08" db="UniProtKB">
        <authorList>
            <consortium name="RefSeq"/>
        </authorList>
    </citation>
    <scope>IDENTIFICATION</scope>
    <source>
        <tissue evidence="4">Whole organism</tissue>
    </source>
</reference>
<keyword evidence="2" id="KW-0812">Transmembrane</keyword>
<feature type="transmembrane region" description="Helical" evidence="2">
    <location>
        <begin position="167"/>
        <end position="186"/>
    </location>
</feature>
<feature type="transmembrane region" description="Helical" evidence="2">
    <location>
        <begin position="77"/>
        <end position="97"/>
    </location>
</feature>
<evidence type="ECO:0000313" key="4">
    <source>
        <dbReference type="RefSeq" id="XP_017866085.1"/>
    </source>
</evidence>
<reference evidence="3" key="2">
    <citation type="journal article" date="2016" name="G3 (Bethesda)">
        <title>Genome Evolution in Three Species of Cactophilic Drosophila.</title>
        <authorList>
            <person name="Sanchez-Flores A."/>
            <person name="Penazola F."/>
            <person name="Carpinteyro-Ponce J."/>
            <person name="Nazario-Yepiz N."/>
            <person name="Abreu-Goodger C."/>
            <person name="Machado C.A."/>
            <person name="Markow T.A."/>
        </authorList>
    </citation>
    <scope>NUCLEOTIDE SEQUENCE [LARGE SCALE GENOMIC DNA]</scope>
</reference>
<keyword evidence="2" id="KW-0472">Membrane</keyword>
<protein>
    <submittedName>
        <fullName evidence="4">Uncharacterized protein LOC108615806</fullName>
    </submittedName>
</protein>
<organism evidence="3 4">
    <name type="scientific">Drosophila arizonae</name>
    <name type="common">Fruit fly</name>
    <dbReference type="NCBI Taxonomy" id="7263"/>
    <lineage>
        <taxon>Eukaryota</taxon>
        <taxon>Metazoa</taxon>
        <taxon>Ecdysozoa</taxon>
        <taxon>Arthropoda</taxon>
        <taxon>Hexapoda</taxon>
        <taxon>Insecta</taxon>
        <taxon>Pterygota</taxon>
        <taxon>Neoptera</taxon>
        <taxon>Endopterygota</taxon>
        <taxon>Diptera</taxon>
        <taxon>Brachycera</taxon>
        <taxon>Muscomorpha</taxon>
        <taxon>Ephydroidea</taxon>
        <taxon>Drosophilidae</taxon>
        <taxon>Drosophila</taxon>
    </lineage>
</organism>
<keyword evidence="2" id="KW-1133">Transmembrane helix</keyword>
<keyword evidence="3" id="KW-1185">Reference proteome</keyword>
<evidence type="ECO:0000313" key="3">
    <source>
        <dbReference type="Proteomes" id="UP000694904"/>
    </source>
</evidence>
<dbReference type="Proteomes" id="UP000694904">
    <property type="component" value="Chromosome 5"/>
</dbReference>
<feature type="compositionally biased region" description="Low complexity" evidence="1">
    <location>
        <begin position="251"/>
        <end position="265"/>
    </location>
</feature>
<dbReference type="RefSeq" id="XP_017866085.1">
    <property type="nucleotide sequence ID" value="XM_018010596.1"/>
</dbReference>
<feature type="transmembrane region" description="Helical" evidence="2">
    <location>
        <begin position="109"/>
        <end position="131"/>
    </location>
</feature>
<feature type="transmembrane region" description="Helical" evidence="2">
    <location>
        <begin position="137"/>
        <end position="160"/>
    </location>
</feature>
<feature type="transmembrane region" description="Helical" evidence="2">
    <location>
        <begin position="52"/>
        <end position="71"/>
    </location>
</feature>
<feature type="transmembrane region" description="Helical" evidence="2">
    <location>
        <begin position="202"/>
        <end position="223"/>
    </location>
</feature>
<accession>A0ABM1PFU9</accession>
<proteinExistence type="predicted"/>
<evidence type="ECO:0000256" key="1">
    <source>
        <dbReference type="SAM" id="MobiDB-lite"/>
    </source>
</evidence>
<reference evidence="3" key="1">
    <citation type="journal article" date="1997" name="Nucleic Acids Res.">
        <title>tRNAscan-SE: a program for improved detection of transfer RNA genes in genomic sequence.</title>
        <authorList>
            <person name="Lowe T.M."/>
            <person name="Eddy S.R."/>
        </authorList>
    </citation>
    <scope>NUCLEOTIDE SEQUENCE [LARGE SCALE GENOMIC DNA]</scope>
</reference>
<feature type="region of interest" description="Disordered" evidence="1">
    <location>
        <begin position="251"/>
        <end position="271"/>
    </location>
</feature>
<feature type="transmembrane region" description="Helical" evidence="2">
    <location>
        <begin position="15"/>
        <end position="40"/>
    </location>
</feature>
<name>A0ABM1PFU9_DROAR</name>
<evidence type="ECO:0000256" key="2">
    <source>
        <dbReference type="SAM" id="Phobius"/>
    </source>
</evidence>
<dbReference type="GeneID" id="108615806"/>
<gene>
    <name evidence="4" type="primary">LOC108615806</name>
</gene>